<name>A0A7S1L5Y1_ALECA</name>
<gene>
    <name evidence="5" type="ORF">ACAT0790_LOCUS4533</name>
</gene>
<dbReference type="InterPro" id="IPR008271">
    <property type="entry name" value="Ser/Thr_kinase_AS"/>
</dbReference>
<evidence type="ECO:0000256" key="1">
    <source>
        <dbReference type="ARBA" id="ARBA00022741"/>
    </source>
</evidence>
<feature type="domain" description="Protein kinase" evidence="4">
    <location>
        <begin position="4"/>
        <end position="287"/>
    </location>
</feature>
<feature type="region of interest" description="Disordered" evidence="3">
    <location>
        <begin position="296"/>
        <end position="357"/>
    </location>
</feature>
<evidence type="ECO:0000256" key="3">
    <source>
        <dbReference type="SAM" id="MobiDB-lite"/>
    </source>
</evidence>
<dbReference type="GO" id="GO:0005524">
    <property type="term" value="F:ATP binding"/>
    <property type="evidence" value="ECO:0007669"/>
    <property type="project" value="UniProtKB-KW"/>
</dbReference>
<dbReference type="FunFam" id="1.10.510.10:FF:000773">
    <property type="entry name" value="MOK protein kinase"/>
    <property type="match status" value="1"/>
</dbReference>
<feature type="compositionally biased region" description="Polar residues" evidence="3">
    <location>
        <begin position="468"/>
        <end position="477"/>
    </location>
</feature>
<accession>A0A7S1L5Y1</accession>
<feature type="compositionally biased region" description="Polar residues" evidence="3">
    <location>
        <begin position="407"/>
        <end position="422"/>
    </location>
</feature>
<dbReference type="Gene3D" id="1.10.510.10">
    <property type="entry name" value="Transferase(Phosphotransferase) domain 1"/>
    <property type="match status" value="1"/>
</dbReference>
<organism evidence="5">
    <name type="scientific">Alexandrium catenella</name>
    <name type="common">Red tide dinoflagellate</name>
    <name type="synonym">Gonyaulax catenella</name>
    <dbReference type="NCBI Taxonomy" id="2925"/>
    <lineage>
        <taxon>Eukaryota</taxon>
        <taxon>Sar</taxon>
        <taxon>Alveolata</taxon>
        <taxon>Dinophyceae</taxon>
        <taxon>Gonyaulacales</taxon>
        <taxon>Pyrocystaceae</taxon>
        <taxon>Alexandrium</taxon>
    </lineage>
</organism>
<evidence type="ECO:0000313" key="5">
    <source>
        <dbReference type="EMBL" id="CAD9094815.1"/>
    </source>
</evidence>
<sequence>MHKYRLLSKKGEGTFSEVLKAQAIKTGKYAAIKCMKNHFDSIDQVNNLREIQALRRLAGHPNIIKLHEVLYDEPTGRLALVFELMDMNLYEAIKGRRHYLPEQKVKQYTYELMRALDHMHRNGIFHRDVKPENLLLLDDEIKLADLGSCRGIYSRQPYTEYISTRWYRAPECLLTDGYYNFKMDLFAAGCVWFETVALFPLFPGQNEMDQIQKIHNVLGTPDPDLLARKFKRNASHMDFNFPEKKGTGIERLLPHADPDLIELMKKLLRYDPDQRILARQVLKDAYFKDFADVEKERSGGSASAMPRRRSSSKLRELPQEGMSASSSTASIGRSHTPEVAHLSSQPHTPSGDERERGGALPAIRQETMVLPPIGGASKSGKVTKTGSFKGTGAALLQKQASVPALGSGSQSGHSMGNKSSSGPLGATGMSASSSGHTSGHAWVQARSTQDLGRHAVGSRGSSGPAEKLNSTWGPSQQMRKDVSPIASNKLVRASSKKR</sequence>
<dbReference type="InterPro" id="IPR050117">
    <property type="entry name" value="MAPK"/>
</dbReference>
<dbReference type="InterPro" id="IPR000719">
    <property type="entry name" value="Prot_kinase_dom"/>
</dbReference>
<dbReference type="PROSITE" id="PS50011">
    <property type="entry name" value="PROTEIN_KINASE_DOM"/>
    <property type="match status" value="1"/>
</dbReference>
<dbReference type="GO" id="GO:0004672">
    <property type="term" value="F:protein kinase activity"/>
    <property type="evidence" value="ECO:0007669"/>
    <property type="project" value="InterPro"/>
</dbReference>
<keyword evidence="1" id="KW-0547">Nucleotide-binding</keyword>
<protein>
    <recommendedName>
        <fullName evidence="4">Protein kinase domain-containing protein</fullName>
    </recommendedName>
</protein>
<dbReference type="CDD" id="cd07831">
    <property type="entry name" value="STKc_MOK"/>
    <property type="match status" value="1"/>
</dbReference>
<feature type="region of interest" description="Disordered" evidence="3">
    <location>
        <begin position="403"/>
        <end position="498"/>
    </location>
</feature>
<proteinExistence type="predicted"/>
<dbReference type="FunFam" id="3.30.200.20:FF:000271">
    <property type="entry name" value="MAPK/MAK/MRK overlapping kinase"/>
    <property type="match status" value="1"/>
</dbReference>
<dbReference type="SMART" id="SM00220">
    <property type="entry name" value="S_TKc"/>
    <property type="match status" value="1"/>
</dbReference>
<dbReference type="Pfam" id="PF00069">
    <property type="entry name" value="Pkinase"/>
    <property type="match status" value="1"/>
</dbReference>
<feature type="compositionally biased region" description="Low complexity" evidence="3">
    <location>
        <begin position="426"/>
        <end position="441"/>
    </location>
</feature>
<dbReference type="PANTHER" id="PTHR24055">
    <property type="entry name" value="MITOGEN-ACTIVATED PROTEIN KINASE"/>
    <property type="match status" value="1"/>
</dbReference>
<dbReference type="PROSITE" id="PS00108">
    <property type="entry name" value="PROTEIN_KINASE_ST"/>
    <property type="match status" value="1"/>
</dbReference>
<dbReference type="AlphaFoldDB" id="A0A7S1L5Y1"/>
<evidence type="ECO:0000259" key="4">
    <source>
        <dbReference type="PROSITE" id="PS50011"/>
    </source>
</evidence>
<dbReference type="SUPFAM" id="SSF56112">
    <property type="entry name" value="Protein kinase-like (PK-like)"/>
    <property type="match status" value="1"/>
</dbReference>
<dbReference type="EMBL" id="HBGE01007513">
    <property type="protein sequence ID" value="CAD9094815.1"/>
    <property type="molecule type" value="Transcribed_RNA"/>
</dbReference>
<reference evidence="5" key="1">
    <citation type="submission" date="2021-01" db="EMBL/GenBank/DDBJ databases">
        <authorList>
            <person name="Corre E."/>
            <person name="Pelletier E."/>
            <person name="Niang G."/>
            <person name="Scheremetjew M."/>
            <person name="Finn R."/>
            <person name="Kale V."/>
            <person name="Holt S."/>
            <person name="Cochrane G."/>
            <person name="Meng A."/>
            <person name="Brown T."/>
            <person name="Cohen L."/>
        </authorList>
    </citation>
    <scope>NUCLEOTIDE SEQUENCE</scope>
    <source>
        <strain evidence="5">OF101</strain>
    </source>
</reference>
<keyword evidence="2" id="KW-0067">ATP-binding</keyword>
<evidence type="ECO:0000256" key="2">
    <source>
        <dbReference type="ARBA" id="ARBA00022840"/>
    </source>
</evidence>
<dbReference type="InterPro" id="IPR011009">
    <property type="entry name" value="Kinase-like_dom_sf"/>
</dbReference>
<dbReference type="Gene3D" id="3.30.200.20">
    <property type="entry name" value="Phosphorylase Kinase, domain 1"/>
    <property type="match status" value="1"/>
</dbReference>